<keyword evidence="3" id="KW-1185">Reference proteome</keyword>
<comment type="caution">
    <text evidence="2">The sequence shown here is derived from an EMBL/GenBank/DDBJ whole genome shotgun (WGS) entry which is preliminary data.</text>
</comment>
<dbReference type="Proteomes" id="UP001151760">
    <property type="component" value="Unassembled WGS sequence"/>
</dbReference>
<evidence type="ECO:0000256" key="1">
    <source>
        <dbReference type="SAM" id="SignalP"/>
    </source>
</evidence>
<reference evidence="2" key="2">
    <citation type="submission" date="2022-01" db="EMBL/GenBank/DDBJ databases">
        <authorList>
            <person name="Yamashiro T."/>
            <person name="Shiraishi A."/>
            <person name="Satake H."/>
            <person name="Nakayama K."/>
        </authorList>
    </citation>
    <scope>NUCLEOTIDE SEQUENCE</scope>
</reference>
<evidence type="ECO:0000313" key="3">
    <source>
        <dbReference type="Proteomes" id="UP001151760"/>
    </source>
</evidence>
<accession>A0ABQ4Z180</accession>
<keyword evidence="1" id="KW-0732">Signal</keyword>
<protein>
    <submittedName>
        <fullName evidence="2">Uncharacterized protein</fullName>
    </submittedName>
</protein>
<evidence type="ECO:0000313" key="2">
    <source>
        <dbReference type="EMBL" id="GJS82812.1"/>
    </source>
</evidence>
<dbReference type="EMBL" id="BQNB010010853">
    <property type="protein sequence ID" value="GJS82812.1"/>
    <property type="molecule type" value="Genomic_DNA"/>
</dbReference>
<reference evidence="2" key="1">
    <citation type="journal article" date="2022" name="Int. J. Mol. Sci.">
        <title>Draft Genome of Tanacetum Coccineum: Genomic Comparison of Closely Related Tanacetum-Family Plants.</title>
        <authorList>
            <person name="Yamashiro T."/>
            <person name="Shiraishi A."/>
            <person name="Nakayama K."/>
            <person name="Satake H."/>
        </authorList>
    </citation>
    <scope>NUCLEOTIDE SEQUENCE</scope>
</reference>
<organism evidence="2 3">
    <name type="scientific">Tanacetum coccineum</name>
    <dbReference type="NCBI Taxonomy" id="301880"/>
    <lineage>
        <taxon>Eukaryota</taxon>
        <taxon>Viridiplantae</taxon>
        <taxon>Streptophyta</taxon>
        <taxon>Embryophyta</taxon>
        <taxon>Tracheophyta</taxon>
        <taxon>Spermatophyta</taxon>
        <taxon>Magnoliopsida</taxon>
        <taxon>eudicotyledons</taxon>
        <taxon>Gunneridae</taxon>
        <taxon>Pentapetalae</taxon>
        <taxon>asterids</taxon>
        <taxon>campanulids</taxon>
        <taxon>Asterales</taxon>
        <taxon>Asteraceae</taxon>
        <taxon>Asteroideae</taxon>
        <taxon>Anthemideae</taxon>
        <taxon>Anthemidinae</taxon>
        <taxon>Tanacetum</taxon>
    </lineage>
</organism>
<proteinExistence type="predicted"/>
<name>A0ABQ4Z180_9ASTR</name>
<gene>
    <name evidence="2" type="ORF">Tco_0749353</name>
</gene>
<feature type="chain" id="PRO_5045400864" evidence="1">
    <location>
        <begin position="20"/>
        <end position="77"/>
    </location>
</feature>
<feature type="signal peptide" evidence="1">
    <location>
        <begin position="1"/>
        <end position="19"/>
    </location>
</feature>
<sequence length="77" mass="8066">MSVTAVLLLMGFFTSECLAILIDAAALGKLCLAALTITYPDFVATVVGTKFLLGCGLIYFDGSPSEQLVPYGPTMSL</sequence>